<dbReference type="Pfam" id="PF10442">
    <property type="entry name" value="FIST_C"/>
    <property type="match status" value="1"/>
</dbReference>
<dbReference type="SMART" id="SM01204">
    <property type="entry name" value="FIST_C"/>
    <property type="match status" value="1"/>
</dbReference>
<gene>
    <name evidence="3" type="ORF">HNR37_002225</name>
</gene>
<proteinExistence type="predicted"/>
<dbReference type="InterPro" id="IPR013702">
    <property type="entry name" value="FIST_domain_N"/>
</dbReference>
<dbReference type="PANTHER" id="PTHR40252:SF2">
    <property type="entry name" value="BLR0328 PROTEIN"/>
    <property type="match status" value="1"/>
</dbReference>
<dbReference type="Proteomes" id="UP000528322">
    <property type="component" value="Unassembled WGS sequence"/>
</dbReference>
<name>A0A7W8DI13_9BACT</name>
<reference evidence="3 4" key="1">
    <citation type="submission" date="2020-08" db="EMBL/GenBank/DDBJ databases">
        <title>Genomic Encyclopedia of Type Strains, Phase IV (KMG-IV): sequencing the most valuable type-strain genomes for metagenomic binning, comparative biology and taxonomic classification.</title>
        <authorList>
            <person name="Goeker M."/>
        </authorList>
    </citation>
    <scope>NUCLEOTIDE SEQUENCE [LARGE SCALE GENOMIC DNA]</scope>
    <source>
        <strain evidence="3 4">DSM 22071</strain>
    </source>
</reference>
<evidence type="ECO:0000313" key="4">
    <source>
        <dbReference type="Proteomes" id="UP000528322"/>
    </source>
</evidence>
<dbReference type="PANTHER" id="PTHR40252">
    <property type="entry name" value="BLR0328 PROTEIN"/>
    <property type="match status" value="1"/>
</dbReference>
<organism evidence="3 4">
    <name type="scientific">Desulfurispira natronophila</name>
    <dbReference type="NCBI Taxonomy" id="682562"/>
    <lineage>
        <taxon>Bacteria</taxon>
        <taxon>Pseudomonadati</taxon>
        <taxon>Chrysiogenota</taxon>
        <taxon>Chrysiogenia</taxon>
        <taxon>Chrysiogenales</taxon>
        <taxon>Chrysiogenaceae</taxon>
        <taxon>Desulfurispira</taxon>
    </lineage>
</organism>
<sequence length="376" mass="40804">MNIKICQTGKMDSFEQNLNDLNADTNVKAIMILACDANGFTPEKVDPLLAKSRAPVFGGIFPQIIGNGKNMEKGTIMAGLLDDINTLTIPELSSDQADMDQKIVSALQGLDCLDKTIFVFVDGLSTRISALIDCLFNNIGLMSNYIGGGAGSLSFEQKPCIFTSRGLQADSAVLAVSDVKSGIGVAHGWAQISQAMKVTESEKNRVISLNWEPAFQVYQQVIQAHSGSSFENASFFDIAKAHPLGIVKLDTEMVVRDPILMENDQLICVGEVPQGSFVYILQGDRDSLINGAVQARESALENFPGNVNRSSMLFMDCISRVLFMEDDFKMELRAVDDRNLAIGALTLGEIANTGDSYLEFYNKTAVVGILENSGEK</sequence>
<evidence type="ECO:0000313" key="3">
    <source>
        <dbReference type="EMBL" id="MBB5022878.1"/>
    </source>
</evidence>
<feature type="domain" description="FIST C-domain" evidence="2">
    <location>
        <begin position="214"/>
        <end position="353"/>
    </location>
</feature>
<dbReference type="SMART" id="SM00897">
    <property type="entry name" value="FIST"/>
    <property type="match status" value="1"/>
</dbReference>
<dbReference type="InterPro" id="IPR019494">
    <property type="entry name" value="FIST_C"/>
</dbReference>
<dbReference type="AlphaFoldDB" id="A0A7W8DI13"/>
<dbReference type="Pfam" id="PF08495">
    <property type="entry name" value="FIST"/>
    <property type="match status" value="1"/>
</dbReference>
<dbReference type="EMBL" id="JACHID010000020">
    <property type="protein sequence ID" value="MBB5022878.1"/>
    <property type="molecule type" value="Genomic_DNA"/>
</dbReference>
<evidence type="ECO:0000259" key="1">
    <source>
        <dbReference type="SMART" id="SM00897"/>
    </source>
</evidence>
<feature type="domain" description="FIST" evidence="1">
    <location>
        <begin position="28"/>
        <end position="213"/>
    </location>
</feature>
<protein>
    <recommendedName>
        <fullName evidence="5">Histidine kinase</fullName>
    </recommendedName>
</protein>
<evidence type="ECO:0008006" key="5">
    <source>
        <dbReference type="Google" id="ProtNLM"/>
    </source>
</evidence>
<accession>A0A7W8DI13</accession>
<comment type="caution">
    <text evidence="3">The sequence shown here is derived from an EMBL/GenBank/DDBJ whole genome shotgun (WGS) entry which is preliminary data.</text>
</comment>
<evidence type="ECO:0000259" key="2">
    <source>
        <dbReference type="SMART" id="SM01204"/>
    </source>
</evidence>
<dbReference type="RefSeq" id="WP_183734176.1">
    <property type="nucleotide sequence ID" value="NZ_JACHID010000020.1"/>
</dbReference>
<keyword evidence="4" id="KW-1185">Reference proteome</keyword>